<dbReference type="RefSeq" id="WP_130057027.1">
    <property type="nucleotide sequence ID" value="NZ_RCXH01000010.1"/>
</dbReference>
<comment type="caution">
    <text evidence="7">The sequence shown here is derived from an EMBL/GenBank/DDBJ whole genome shotgun (WGS) entry which is preliminary data.</text>
</comment>
<dbReference type="Proteomes" id="UP000427825">
    <property type="component" value="Unassembled WGS sequence"/>
</dbReference>
<name>A0A6H9QCD5_9BACE</name>
<gene>
    <name evidence="7" type="ORF">F2Y39_16470</name>
</gene>
<feature type="transmembrane region" description="Helical" evidence="6">
    <location>
        <begin position="162"/>
        <end position="182"/>
    </location>
</feature>
<feature type="transmembrane region" description="Helical" evidence="6">
    <location>
        <begin position="88"/>
        <end position="114"/>
    </location>
</feature>
<feature type="transmembrane region" description="Helical" evidence="6">
    <location>
        <begin position="227"/>
        <end position="246"/>
    </location>
</feature>
<accession>A0A6H9QCD5</accession>
<feature type="transmembrane region" description="Helical" evidence="6">
    <location>
        <begin position="20"/>
        <end position="41"/>
    </location>
</feature>
<dbReference type="Pfam" id="PF01943">
    <property type="entry name" value="Polysacc_synt"/>
    <property type="match status" value="1"/>
</dbReference>
<feature type="transmembrane region" description="Helical" evidence="6">
    <location>
        <begin position="266"/>
        <end position="285"/>
    </location>
</feature>
<dbReference type="GO" id="GO:0005886">
    <property type="term" value="C:plasma membrane"/>
    <property type="evidence" value="ECO:0007669"/>
    <property type="project" value="UniProtKB-SubCell"/>
</dbReference>
<feature type="transmembrane region" description="Helical" evidence="6">
    <location>
        <begin position="468"/>
        <end position="491"/>
    </location>
</feature>
<dbReference type="InterPro" id="IPR002797">
    <property type="entry name" value="Polysacc_synth"/>
</dbReference>
<evidence type="ECO:0000256" key="6">
    <source>
        <dbReference type="SAM" id="Phobius"/>
    </source>
</evidence>
<sequence length="512" mass="57103">MLEKTSNNKTIARNTLMLYVRMLITMFVGLFTSRIVLNALGFTDYGIYNLVGGLVTMLSFFNVGLSGASQRFISYEMGRGDIASMKKVFCTAVITHKALAVIVVVLFEIIGVLLVNFKLVIPDERIFAANWVLQCSLITTAVSIISVPYSSCVVAHEKMGQFAYISILETVLKLGVALAIMISPIDKLILYSTLILLIQVTVRLIYTTYCKRKFEECTFMYQFDRALFKKIFSFAGWGCIGNMGWGLKDQLLNIILNLFGGTTVNAARGIATQVNGIISSFASNFTMAMNPQITKQYAAGNLNRSIALTMAGSKYAFFLLSLITIPFLINEHYVLRLWLGEVPKYTDAFVAIILISSCVYSMSHTVSTAIQATGYVKWFQILLAATLLLEVPVAYIILSLGGAPYVAVIPNIFTCLLSLIVRIVILHHYVPQYSITDYIFGTIFRSVIIFSIAYAISYYIRSLFEESFFSLVITAVLSTLVVLLCVFILGLSKYEKSMVIEKIRNIIHKKIK</sequence>
<reference evidence="7 8" key="1">
    <citation type="journal article" date="2019" name="Nat. Med.">
        <title>A library of human gut bacterial isolates paired with longitudinal multiomics data enables mechanistic microbiome research.</title>
        <authorList>
            <person name="Poyet M."/>
            <person name="Groussin M."/>
            <person name="Gibbons S.M."/>
            <person name="Avila-Pacheco J."/>
            <person name="Jiang X."/>
            <person name="Kearney S.M."/>
            <person name="Perrotta A.R."/>
            <person name="Berdy B."/>
            <person name="Zhao S."/>
            <person name="Lieberman T.D."/>
            <person name="Swanson P.K."/>
            <person name="Smith M."/>
            <person name="Roesemann S."/>
            <person name="Alexander J.E."/>
            <person name="Rich S.A."/>
            <person name="Livny J."/>
            <person name="Vlamakis H."/>
            <person name="Clish C."/>
            <person name="Bullock K."/>
            <person name="Deik A."/>
            <person name="Scott J."/>
            <person name="Pierce K.A."/>
            <person name="Xavier R.J."/>
            <person name="Alm E.J."/>
        </authorList>
    </citation>
    <scope>NUCLEOTIDE SEQUENCE [LARGE SCALE GENOMIC DNA]</scope>
    <source>
        <strain evidence="7 8">BIOML-A25</strain>
    </source>
</reference>
<comment type="subcellular location">
    <subcellularLocation>
        <location evidence="1">Cell membrane</location>
        <topology evidence="1">Multi-pass membrane protein</topology>
    </subcellularLocation>
</comment>
<evidence type="ECO:0000256" key="5">
    <source>
        <dbReference type="ARBA" id="ARBA00023136"/>
    </source>
</evidence>
<dbReference type="InterPro" id="IPR050833">
    <property type="entry name" value="Poly_Biosynth_Transport"/>
</dbReference>
<keyword evidence="4 6" id="KW-1133">Transmembrane helix</keyword>
<protein>
    <submittedName>
        <fullName evidence="7">Oligosaccharide flippase family protein</fullName>
    </submittedName>
</protein>
<feature type="transmembrane region" description="Helical" evidence="6">
    <location>
        <begin position="438"/>
        <end position="456"/>
    </location>
</feature>
<dbReference type="PANTHER" id="PTHR30250:SF26">
    <property type="entry name" value="PSMA PROTEIN"/>
    <property type="match status" value="1"/>
</dbReference>
<keyword evidence="3 6" id="KW-0812">Transmembrane</keyword>
<evidence type="ECO:0000256" key="4">
    <source>
        <dbReference type="ARBA" id="ARBA00022989"/>
    </source>
</evidence>
<keyword evidence="2" id="KW-1003">Cell membrane</keyword>
<evidence type="ECO:0000256" key="1">
    <source>
        <dbReference type="ARBA" id="ARBA00004651"/>
    </source>
</evidence>
<feature type="transmembrane region" description="Helical" evidence="6">
    <location>
        <begin position="47"/>
        <end position="68"/>
    </location>
</feature>
<dbReference type="AlphaFoldDB" id="A0A6H9QCD5"/>
<feature type="transmembrane region" description="Helical" evidence="6">
    <location>
        <begin position="378"/>
        <end position="398"/>
    </location>
</feature>
<evidence type="ECO:0000256" key="3">
    <source>
        <dbReference type="ARBA" id="ARBA00022692"/>
    </source>
</evidence>
<feature type="transmembrane region" description="Helical" evidence="6">
    <location>
        <begin position="306"/>
        <end position="329"/>
    </location>
</feature>
<keyword evidence="5 6" id="KW-0472">Membrane</keyword>
<organism evidence="7 8">
    <name type="scientific">Bacteroides caccae</name>
    <dbReference type="NCBI Taxonomy" id="47678"/>
    <lineage>
        <taxon>Bacteria</taxon>
        <taxon>Pseudomonadati</taxon>
        <taxon>Bacteroidota</taxon>
        <taxon>Bacteroidia</taxon>
        <taxon>Bacteroidales</taxon>
        <taxon>Bacteroidaceae</taxon>
        <taxon>Bacteroides</taxon>
    </lineage>
</organism>
<feature type="transmembrane region" description="Helical" evidence="6">
    <location>
        <begin position="404"/>
        <end position="426"/>
    </location>
</feature>
<evidence type="ECO:0000313" key="7">
    <source>
        <dbReference type="EMBL" id="KAA5474185.1"/>
    </source>
</evidence>
<dbReference type="EMBL" id="VVYJ01000010">
    <property type="protein sequence ID" value="KAA5474185.1"/>
    <property type="molecule type" value="Genomic_DNA"/>
</dbReference>
<proteinExistence type="predicted"/>
<feature type="transmembrane region" description="Helical" evidence="6">
    <location>
        <begin position="349"/>
        <end position="366"/>
    </location>
</feature>
<evidence type="ECO:0000313" key="8">
    <source>
        <dbReference type="Proteomes" id="UP000427825"/>
    </source>
</evidence>
<dbReference type="PANTHER" id="PTHR30250">
    <property type="entry name" value="PST FAMILY PREDICTED COLANIC ACID TRANSPORTER"/>
    <property type="match status" value="1"/>
</dbReference>
<feature type="transmembrane region" description="Helical" evidence="6">
    <location>
        <begin position="126"/>
        <end position="150"/>
    </location>
</feature>
<feature type="transmembrane region" description="Helical" evidence="6">
    <location>
        <begin position="188"/>
        <end position="206"/>
    </location>
</feature>
<evidence type="ECO:0000256" key="2">
    <source>
        <dbReference type="ARBA" id="ARBA00022475"/>
    </source>
</evidence>